<organism evidence="2 3">
    <name type="scientific">Pleurodeles waltl</name>
    <name type="common">Iberian ribbed newt</name>
    <dbReference type="NCBI Taxonomy" id="8319"/>
    <lineage>
        <taxon>Eukaryota</taxon>
        <taxon>Metazoa</taxon>
        <taxon>Chordata</taxon>
        <taxon>Craniata</taxon>
        <taxon>Vertebrata</taxon>
        <taxon>Euteleostomi</taxon>
        <taxon>Amphibia</taxon>
        <taxon>Batrachia</taxon>
        <taxon>Caudata</taxon>
        <taxon>Salamandroidea</taxon>
        <taxon>Salamandridae</taxon>
        <taxon>Pleurodelinae</taxon>
        <taxon>Pleurodeles</taxon>
    </lineage>
</organism>
<evidence type="ECO:0000313" key="3">
    <source>
        <dbReference type="Proteomes" id="UP001066276"/>
    </source>
</evidence>
<feature type="compositionally biased region" description="Basic and acidic residues" evidence="1">
    <location>
        <begin position="67"/>
        <end position="91"/>
    </location>
</feature>
<name>A0AAV7UK64_PLEWA</name>
<dbReference type="AlphaFoldDB" id="A0AAV7UK64"/>
<feature type="compositionally biased region" description="Polar residues" evidence="1">
    <location>
        <begin position="1"/>
        <end position="11"/>
    </location>
</feature>
<evidence type="ECO:0000313" key="2">
    <source>
        <dbReference type="EMBL" id="KAJ1189207.1"/>
    </source>
</evidence>
<feature type="region of interest" description="Disordered" evidence="1">
    <location>
        <begin position="1"/>
        <end position="91"/>
    </location>
</feature>
<protein>
    <submittedName>
        <fullName evidence="2">Uncharacterized protein</fullName>
    </submittedName>
</protein>
<comment type="caution">
    <text evidence="2">The sequence shown here is derived from an EMBL/GenBank/DDBJ whole genome shotgun (WGS) entry which is preliminary data.</text>
</comment>
<sequence>MEKSPRGTSESIALVRQNVERKQEEDAQRVRKEGGSKEDMDGQSGGDNYRIPEDGTDDCTEAAEIPKTARKDREGTLDSRATTESKKEGSG</sequence>
<evidence type="ECO:0000256" key="1">
    <source>
        <dbReference type="SAM" id="MobiDB-lite"/>
    </source>
</evidence>
<dbReference type="Proteomes" id="UP001066276">
    <property type="component" value="Chromosome 3_1"/>
</dbReference>
<dbReference type="EMBL" id="JANPWB010000005">
    <property type="protein sequence ID" value="KAJ1189207.1"/>
    <property type="molecule type" value="Genomic_DNA"/>
</dbReference>
<keyword evidence="3" id="KW-1185">Reference proteome</keyword>
<gene>
    <name evidence="2" type="ORF">NDU88_005958</name>
</gene>
<accession>A0AAV7UK64</accession>
<proteinExistence type="predicted"/>
<feature type="compositionally biased region" description="Basic and acidic residues" evidence="1">
    <location>
        <begin position="18"/>
        <end position="40"/>
    </location>
</feature>
<reference evidence="2" key="1">
    <citation type="journal article" date="2022" name="bioRxiv">
        <title>Sequencing and chromosome-scale assembly of the giantPleurodeles waltlgenome.</title>
        <authorList>
            <person name="Brown T."/>
            <person name="Elewa A."/>
            <person name="Iarovenko S."/>
            <person name="Subramanian E."/>
            <person name="Araus A.J."/>
            <person name="Petzold A."/>
            <person name="Susuki M."/>
            <person name="Suzuki K.-i.T."/>
            <person name="Hayashi T."/>
            <person name="Toyoda A."/>
            <person name="Oliveira C."/>
            <person name="Osipova E."/>
            <person name="Leigh N.D."/>
            <person name="Simon A."/>
            <person name="Yun M.H."/>
        </authorList>
    </citation>
    <scope>NUCLEOTIDE SEQUENCE</scope>
    <source>
        <strain evidence="2">20211129_DDA</strain>
        <tissue evidence="2">Liver</tissue>
    </source>
</reference>